<evidence type="ECO:0000256" key="7">
    <source>
        <dbReference type="ARBA" id="ARBA00023027"/>
    </source>
</evidence>
<feature type="transmembrane region" description="Helical" evidence="10">
    <location>
        <begin position="37"/>
        <end position="56"/>
    </location>
</feature>
<dbReference type="Pfam" id="PF00361">
    <property type="entry name" value="Proton_antipo_M"/>
    <property type="match status" value="1"/>
</dbReference>
<keyword evidence="13" id="KW-0560">Oxidoreductase</keyword>
<feature type="transmembrane region" description="Helical" evidence="10">
    <location>
        <begin position="312"/>
        <end position="331"/>
    </location>
</feature>
<keyword evidence="7" id="KW-0520">NAD</keyword>
<feature type="transmembrane region" description="Helical" evidence="10">
    <location>
        <begin position="415"/>
        <end position="438"/>
    </location>
</feature>
<dbReference type="EC" id="1.6.5.11" evidence="13"/>
<feature type="transmembrane region" description="Helical" evidence="10">
    <location>
        <begin position="166"/>
        <end position="186"/>
    </location>
</feature>
<dbReference type="GO" id="GO:0048039">
    <property type="term" value="F:ubiquinone binding"/>
    <property type="evidence" value="ECO:0007669"/>
    <property type="project" value="TreeGrafter"/>
</dbReference>
<evidence type="ECO:0000256" key="9">
    <source>
        <dbReference type="RuleBase" id="RU000320"/>
    </source>
</evidence>
<reference evidence="13" key="1">
    <citation type="submission" date="2020-12" db="EMBL/GenBank/DDBJ databases">
        <title>Bacterial taxonomy.</title>
        <authorList>
            <person name="Pan X."/>
        </authorList>
    </citation>
    <scope>NUCLEOTIDE SEQUENCE</scope>
    <source>
        <strain evidence="13">M0105</strain>
    </source>
</reference>
<dbReference type="NCBIfam" id="NF004499">
    <property type="entry name" value="PRK05846.1-3"/>
    <property type="match status" value="1"/>
</dbReference>
<comment type="subcellular location">
    <subcellularLocation>
        <location evidence="2">Endomembrane system</location>
        <topology evidence="2">Multi-pass membrane protein</topology>
    </subcellularLocation>
    <subcellularLocation>
        <location evidence="9">Membrane</location>
        <topology evidence="9">Multi-pass membrane protein</topology>
    </subcellularLocation>
</comment>
<gene>
    <name evidence="13" type="ORF">H0I76_01180</name>
</gene>
<feature type="transmembrane region" description="Helical" evidence="10">
    <location>
        <begin position="287"/>
        <end position="305"/>
    </location>
</feature>
<feature type="domain" description="NADH:quinone oxidoreductase/Mrp antiporter transmembrane" evidence="11">
    <location>
        <begin position="130"/>
        <end position="426"/>
    </location>
</feature>
<dbReference type="InterPro" id="IPR000260">
    <property type="entry name" value="NADH4_N"/>
</dbReference>
<keyword evidence="14" id="KW-1185">Reference proteome</keyword>
<dbReference type="InterPro" id="IPR003918">
    <property type="entry name" value="NADH_UbQ_OxRdtase"/>
</dbReference>
<feature type="transmembrane region" description="Helical" evidence="10">
    <location>
        <begin position="343"/>
        <end position="361"/>
    </location>
</feature>
<comment type="caution">
    <text evidence="13">The sequence shown here is derived from an EMBL/GenBank/DDBJ whole genome shotgun (WGS) entry which is preliminary data.</text>
</comment>
<evidence type="ECO:0000256" key="1">
    <source>
        <dbReference type="ARBA" id="ARBA00002378"/>
    </source>
</evidence>
<evidence type="ECO:0000313" key="13">
    <source>
        <dbReference type="EMBL" id="MBK0397788.1"/>
    </source>
</evidence>
<feature type="transmembrane region" description="Helical" evidence="10">
    <location>
        <begin position="84"/>
        <end position="106"/>
    </location>
</feature>
<dbReference type="PANTHER" id="PTHR43507">
    <property type="entry name" value="NADH-UBIQUINONE OXIDOREDUCTASE CHAIN 4"/>
    <property type="match status" value="1"/>
</dbReference>
<feature type="transmembrane region" description="Helical" evidence="10">
    <location>
        <begin position="113"/>
        <end position="129"/>
    </location>
</feature>
<dbReference type="GO" id="GO:0003954">
    <property type="term" value="F:NADH dehydrogenase activity"/>
    <property type="evidence" value="ECO:0007669"/>
    <property type="project" value="TreeGrafter"/>
</dbReference>
<evidence type="ECO:0000256" key="8">
    <source>
        <dbReference type="ARBA" id="ARBA00023136"/>
    </source>
</evidence>
<dbReference type="GO" id="GO:0042773">
    <property type="term" value="P:ATP synthesis coupled electron transport"/>
    <property type="evidence" value="ECO:0007669"/>
    <property type="project" value="InterPro"/>
</dbReference>
<organism evidence="13 14">
    <name type="scientific">Thermohalobaculum xanthum</name>
    <dbReference type="NCBI Taxonomy" id="2753746"/>
    <lineage>
        <taxon>Bacteria</taxon>
        <taxon>Pseudomonadati</taxon>
        <taxon>Pseudomonadota</taxon>
        <taxon>Alphaproteobacteria</taxon>
        <taxon>Rhodobacterales</taxon>
        <taxon>Paracoccaceae</taxon>
        <taxon>Thermohalobaculum</taxon>
    </lineage>
</organism>
<comment type="similarity">
    <text evidence="3">Belongs to the complex I subunit 4 family.</text>
</comment>
<keyword evidence="6 10" id="KW-1133">Transmembrane helix</keyword>
<dbReference type="GO" id="GO:0012505">
    <property type="term" value="C:endomembrane system"/>
    <property type="evidence" value="ECO:0007669"/>
    <property type="project" value="UniProtKB-SubCell"/>
</dbReference>
<feature type="transmembrane region" description="Helical" evidence="10">
    <location>
        <begin position="381"/>
        <end position="403"/>
    </location>
</feature>
<keyword evidence="8 10" id="KW-0472">Membrane</keyword>
<dbReference type="GO" id="GO:0015990">
    <property type="term" value="P:electron transport coupled proton transport"/>
    <property type="evidence" value="ECO:0007669"/>
    <property type="project" value="TreeGrafter"/>
</dbReference>
<evidence type="ECO:0000259" key="11">
    <source>
        <dbReference type="Pfam" id="PF00361"/>
    </source>
</evidence>
<evidence type="ECO:0000256" key="6">
    <source>
        <dbReference type="ARBA" id="ARBA00022989"/>
    </source>
</evidence>
<dbReference type="NCBIfam" id="NF004501">
    <property type="entry name" value="PRK05846.1-5"/>
    <property type="match status" value="1"/>
</dbReference>
<evidence type="ECO:0000313" key="14">
    <source>
        <dbReference type="Proteomes" id="UP000655420"/>
    </source>
</evidence>
<dbReference type="PANTHER" id="PTHR43507:SF1">
    <property type="entry name" value="NADH-UBIQUINONE OXIDOREDUCTASE CHAIN 4"/>
    <property type="match status" value="1"/>
</dbReference>
<feature type="transmembrane region" description="Helical" evidence="10">
    <location>
        <begin position="135"/>
        <end position="154"/>
    </location>
</feature>
<name>A0A8J7M416_9RHOB</name>
<sequence length="512" mass="56049">MSNLLSMITFVPLGGALALVLLLRGDDAATALNAKRLALFVTLFTFALSLGVLSGFDPSAPGFQFVEEGAWIAGLTYKMGVDGLSLPFVMLTTFFFPLTILASWQVEHRVKEYMVAFLVLESLIIGVFTSLDLVLFYLFFEGGLIPMFLIIGIWGGKERIYAAFKFFLYTLLGSLLMLVAMIYMYFDAQTTDITRLLAHQFDFGTIELMGWQIVGGAQTLMWLAFFASFAVKMPMWPVHTWLPDAHVQAPTAGSVILAAILLKMGGYGFLRFSLPMFPVASEIMQDFVFVLSVIAIIYTSLVALMQDDIKKLIAYSSVAHMGFVTMGIFAANQQGIDGAMFQMISHGFISGALFLCVGVIYDRMHTREIAAYGGLANRMPIYATVMMLFTMGNVGLPGTSGFVGEFLTMAGTFQVSTWAAFGAATGVILSAAYALWLYRRVVFGDLIKQSLQTISDMDRRETIVLAPLVFFTILLGVYPSLAIDLFSPAVESLLEGVRTAQSAADAIQLALK</sequence>
<feature type="transmembrane region" description="Helical" evidence="10">
    <location>
        <begin position="209"/>
        <end position="231"/>
    </location>
</feature>
<evidence type="ECO:0000256" key="3">
    <source>
        <dbReference type="ARBA" id="ARBA00009025"/>
    </source>
</evidence>
<dbReference type="Pfam" id="PF01059">
    <property type="entry name" value="Oxidored_q5_N"/>
    <property type="match status" value="1"/>
</dbReference>
<keyword evidence="4 9" id="KW-0812">Transmembrane</keyword>
<dbReference type="InterPro" id="IPR010227">
    <property type="entry name" value="NADH_Q_OxRdtase_chainM/4"/>
</dbReference>
<feature type="transmembrane region" description="Helical" evidence="10">
    <location>
        <begin position="463"/>
        <end position="483"/>
    </location>
</feature>
<dbReference type="RefSeq" id="WP_200605913.1">
    <property type="nucleotide sequence ID" value="NZ_JAEHHL010000001.1"/>
</dbReference>
<feature type="domain" description="NADH:ubiquinone oxidoreductase chain 4 N-terminal" evidence="12">
    <location>
        <begin position="73"/>
        <end position="120"/>
    </location>
</feature>
<evidence type="ECO:0000256" key="2">
    <source>
        <dbReference type="ARBA" id="ARBA00004127"/>
    </source>
</evidence>
<dbReference type="GO" id="GO:0008137">
    <property type="term" value="F:NADH dehydrogenase (ubiquinone) activity"/>
    <property type="evidence" value="ECO:0007669"/>
    <property type="project" value="InterPro"/>
</dbReference>
<proteinExistence type="inferred from homology"/>
<dbReference type="InterPro" id="IPR001750">
    <property type="entry name" value="ND/Mrp_TM"/>
</dbReference>
<dbReference type="GO" id="GO:0016020">
    <property type="term" value="C:membrane"/>
    <property type="evidence" value="ECO:0007669"/>
    <property type="project" value="UniProtKB-SubCell"/>
</dbReference>
<evidence type="ECO:0000256" key="4">
    <source>
        <dbReference type="ARBA" id="ARBA00022692"/>
    </source>
</evidence>
<accession>A0A8J7M416</accession>
<feature type="transmembrane region" description="Helical" evidence="10">
    <location>
        <begin position="252"/>
        <end position="272"/>
    </location>
</feature>
<evidence type="ECO:0000256" key="5">
    <source>
        <dbReference type="ARBA" id="ARBA00022967"/>
    </source>
</evidence>
<dbReference type="NCBIfam" id="TIGR01972">
    <property type="entry name" value="NDH_I_M"/>
    <property type="match status" value="1"/>
</dbReference>
<protein>
    <submittedName>
        <fullName evidence="13">NADH-quinone oxidoreductase subunit M</fullName>
        <ecNumber evidence="13">1.6.5.11</ecNumber>
    </submittedName>
</protein>
<keyword evidence="5" id="KW-1278">Translocase</keyword>
<feature type="transmembrane region" description="Helical" evidence="10">
    <location>
        <begin position="6"/>
        <end position="25"/>
    </location>
</feature>
<dbReference type="PRINTS" id="PR01437">
    <property type="entry name" value="NUOXDRDTASE4"/>
</dbReference>
<comment type="function">
    <text evidence="1">NDH-1 shuttles electrons from NADH, via FMN and iron-sulfur (Fe-S) centers, to quinones in the respiratory chain. The immediate electron acceptor for the enzyme in this species is believed to be ubiquinone. Couples the redox reaction to proton translocation (for every two electrons transferred, four hydrogen ions are translocated across the cytoplasmic membrane), and thus conserves the redox energy in a proton gradient.</text>
</comment>
<dbReference type="EMBL" id="JAEHHL010000001">
    <property type="protein sequence ID" value="MBK0397788.1"/>
    <property type="molecule type" value="Genomic_DNA"/>
</dbReference>
<evidence type="ECO:0000259" key="12">
    <source>
        <dbReference type="Pfam" id="PF01059"/>
    </source>
</evidence>
<dbReference type="Proteomes" id="UP000655420">
    <property type="component" value="Unassembled WGS sequence"/>
</dbReference>
<evidence type="ECO:0000256" key="10">
    <source>
        <dbReference type="SAM" id="Phobius"/>
    </source>
</evidence>
<dbReference type="AlphaFoldDB" id="A0A8J7M416"/>